<keyword evidence="5 8" id="KW-0812">Transmembrane</keyword>
<dbReference type="GO" id="GO:0005886">
    <property type="term" value="C:plasma membrane"/>
    <property type="evidence" value="ECO:0007669"/>
    <property type="project" value="UniProtKB-SubCell"/>
</dbReference>
<evidence type="ECO:0000256" key="1">
    <source>
        <dbReference type="ARBA" id="ARBA00004651"/>
    </source>
</evidence>
<keyword evidence="2" id="KW-1003">Cell membrane</keyword>
<reference evidence="9 10" key="1">
    <citation type="journal article" date="2014" name="ISME J.">
        <title>Trehalose/2-sulfotrehalose biosynthesis and glycine-betaine uptake are widely spread mechanisms for osmoadaptation in the Halobacteriales.</title>
        <authorList>
            <person name="Youssef N.H."/>
            <person name="Savage-Ashlock K.N."/>
            <person name="McCully A.L."/>
            <person name="Luedtke B."/>
            <person name="Shaw E.I."/>
            <person name="Hoff W.D."/>
            <person name="Elshahed M.S."/>
        </authorList>
    </citation>
    <scope>NUCLEOTIDE SEQUENCE [LARGE SCALE GENOMIC DNA]</scope>
    <source>
        <strain evidence="9 10">DX253</strain>
    </source>
</reference>
<feature type="transmembrane region" description="Helical" evidence="8">
    <location>
        <begin position="244"/>
        <end position="265"/>
    </location>
</feature>
<dbReference type="AlphaFoldDB" id="E7QTY5"/>
<feature type="transmembrane region" description="Helical" evidence="8">
    <location>
        <begin position="148"/>
        <end position="172"/>
    </location>
</feature>
<dbReference type="PANTHER" id="PTHR33908">
    <property type="entry name" value="MANNOSYLTRANSFERASE YKCB-RELATED"/>
    <property type="match status" value="1"/>
</dbReference>
<dbReference type="PANTHER" id="PTHR33908:SF11">
    <property type="entry name" value="MEMBRANE PROTEIN"/>
    <property type="match status" value="1"/>
</dbReference>
<evidence type="ECO:0000313" key="10">
    <source>
        <dbReference type="Proteomes" id="UP000003751"/>
    </source>
</evidence>
<evidence type="ECO:0008006" key="11">
    <source>
        <dbReference type="Google" id="ProtNLM"/>
    </source>
</evidence>
<dbReference type="GO" id="GO:0016763">
    <property type="term" value="F:pentosyltransferase activity"/>
    <property type="evidence" value="ECO:0007669"/>
    <property type="project" value="TreeGrafter"/>
</dbReference>
<keyword evidence="3" id="KW-0328">Glycosyltransferase</keyword>
<evidence type="ECO:0000256" key="3">
    <source>
        <dbReference type="ARBA" id="ARBA00022676"/>
    </source>
</evidence>
<gene>
    <name evidence="9" type="ORF">ZOD2009_11325</name>
</gene>
<feature type="transmembrane region" description="Helical" evidence="8">
    <location>
        <begin position="188"/>
        <end position="206"/>
    </location>
</feature>
<keyword evidence="7 8" id="KW-0472">Membrane</keyword>
<name>E7QTY5_HALPU</name>
<comment type="caution">
    <text evidence="9">The sequence shown here is derived from an EMBL/GenBank/DDBJ whole genome shotgun (WGS) entry which is preliminary data.</text>
</comment>
<dbReference type="PATRIC" id="fig|797209.4.peg.2225"/>
<evidence type="ECO:0000256" key="2">
    <source>
        <dbReference type="ARBA" id="ARBA00022475"/>
    </source>
</evidence>
<keyword evidence="6 8" id="KW-1133">Transmembrane helix</keyword>
<proteinExistence type="predicted"/>
<dbReference type="Proteomes" id="UP000003751">
    <property type="component" value="Unassembled WGS sequence"/>
</dbReference>
<evidence type="ECO:0000313" key="9">
    <source>
        <dbReference type="EMBL" id="EFW92064.1"/>
    </source>
</evidence>
<dbReference type="GO" id="GO:0008610">
    <property type="term" value="P:lipid biosynthetic process"/>
    <property type="evidence" value="ECO:0007669"/>
    <property type="project" value="UniProtKB-ARBA"/>
</dbReference>
<evidence type="ECO:0000256" key="8">
    <source>
        <dbReference type="SAM" id="Phobius"/>
    </source>
</evidence>
<feature type="transmembrane region" description="Helical" evidence="8">
    <location>
        <begin position="67"/>
        <end position="84"/>
    </location>
</feature>
<evidence type="ECO:0000256" key="4">
    <source>
        <dbReference type="ARBA" id="ARBA00022679"/>
    </source>
</evidence>
<evidence type="ECO:0000256" key="5">
    <source>
        <dbReference type="ARBA" id="ARBA00022692"/>
    </source>
</evidence>
<keyword evidence="4" id="KW-0808">Transferase</keyword>
<feature type="transmembrane region" description="Helical" evidence="8">
    <location>
        <begin position="212"/>
        <end position="232"/>
    </location>
</feature>
<dbReference type="InterPro" id="IPR050297">
    <property type="entry name" value="LipidA_mod_glycosyltrf_83"/>
</dbReference>
<feature type="transmembrane region" description="Helical" evidence="8">
    <location>
        <begin position="20"/>
        <end position="47"/>
    </location>
</feature>
<dbReference type="EMBL" id="AEMG01000009">
    <property type="protein sequence ID" value="EFW92064.1"/>
    <property type="molecule type" value="Genomic_DNA"/>
</dbReference>
<organism evidence="9 10">
    <name type="scientific">Haladaptatus paucihalophilus DX253</name>
    <dbReference type="NCBI Taxonomy" id="797209"/>
    <lineage>
        <taxon>Archaea</taxon>
        <taxon>Methanobacteriati</taxon>
        <taxon>Methanobacteriota</taxon>
        <taxon>Stenosarchaea group</taxon>
        <taxon>Halobacteria</taxon>
        <taxon>Halobacteriales</taxon>
        <taxon>Haladaptataceae</taxon>
        <taxon>Haladaptatus</taxon>
    </lineage>
</organism>
<protein>
    <recommendedName>
        <fullName evidence="11">Dolichyl-phosphate-mannose-protein mannosyltransferase</fullName>
    </recommendedName>
</protein>
<sequence length="416" mass="46406">MYSLVRWSSTNSLHTKYGLLVGALIVTTAATKLQGAIFALAIAVGVLYTIKHRMNDRREALEDVKRLLTGGVIGLVVIYIPFLFSPHPDYYAGHSFPLVVELIFQIPLLSNIVYAFGEAFAHNMDHINTGHRVLVAGKEYQKPPFWSYLYWMANGNGIIPALGLIGLPYLFLRSGIKKRVPVIKRQKIVLITIVTLSPLILISSVSVKNPKYVLPLYPLLIIIASGFVFGILDEILDFKNIVPYRYMATIAIALLLVFSAPVLGISGTFTKSPRSDSQYDDVTSYVINDTMTRESKQPVRVAAGVPLPIRWYLGDKRTIDYSFESEATKRYDIDNDGSTDLVLSGIGYQNASVEKKTRKAIQENKLCFAIDTVGRTPKRDDTMRKLISSNGTAVLELERTSKGKKLVLYRFKSGCK</sequence>
<evidence type="ECO:0000256" key="7">
    <source>
        <dbReference type="ARBA" id="ARBA00023136"/>
    </source>
</evidence>
<dbReference type="STRING" id="797209.GCA_000376445_02529"/>
<evidence type="ECO:0000256" key="6">
    <source>
        <dbReference type="ARBA" id="ARBA00022989"/>
    </source>
</evidence>
<accession>E7QTY5</accession>
<comment type="subcellular location">
    <subcellularLocation>
        <location evidence="1">Cell membrane</location>
        <topology evidence="1">Multi-pass membrane protein</topology>
    </subcellularLocation>
</comment>